<evidence type="ECO:0000259" key="8">
    <source>
        <dbReference type="Pfam" id="PF09115"/>
    </source>
</evidence>
<dbReference type="InterPro" id="IPR027417">
    <property type="entry name" value="P-loop_NTPase"/>
</dbReference>
<reference evidence="9 10" key="1">
    <citation type="submission" date="2016-11" db="EMBL/GenBank/DDBJ databases">
        <authorList>
            <person name="Jaros S."/>
            <person name="Januszkiewicz K."/>
            <person name="Wedrychowicz H."/>
        </authorList>
    </citation>
    <scope>NUCLEOTIDE SEQUENCE [LARGE SCALE GENOMIC DNA]</scope>
    <source>
        <strain evidence="9 10">DSM 21637</strain>
    </source>
</reference>
<accession>A0A1K1UIC5</accession>
<dbReference type="InterPro" id="IPR050238">
    <property type="entry name" value="DNA_Rep/Repair_Clamp_Loader"/>
</dbReference>
<evidence type="ECO:0000313" key="10">
    <source>
        <dbReference type="Proteomes" id="UP000182350"/>
    </source>
</evidence>
<dbReference type="GO" id="GO:0003887">
    <property type="term" value="F:DNA-directed DNA polymerase activity"/>
    <property type="evidence" value="ECO:0007669"/>
    <property type="project" value="UniProtKB-KW"/>
</dbReference>
<dbReference type="STRING" id="1122209.SAMN02745752_00619"/>
<evidence type="ECO:0000256" key="5">
    <source>
        <dbReference type="ARBA" id="ARBA00022705"/>
    </source>
</evidence>
<organism evidence="9 10">
    <name type="scientific">Marinospirillum alkaliphilum DSM 21637</name>
    <dbReference type="NCBI Taxonomy" id="1122209"/>
    <lineage>
        <taxon>Bacteria</taxon>
        <taxon>Pseudomonadati</taxon>
        <taxon>Pseudomonadota</taxon>
        <taxon>Gammaproteobacteria</taxon>
        <taxon>Oceanospirillales</taxon>
        <taxon>Oceanospirillaceae</taxon>
        <taxon>Marinospirillum</taxon>
    </lineage>
</organism>
<keyword evidence="5" id="KW-0235">DNA replication</keyword>
<dbReference type="AlphaFoldDB" id="A0A1K1UIC5"/>
<dbReference type="Gene3D" id="3.40.50.300">
    <property type="entry name" value="P-loop containing nucleotide triphosphate hydrolases"/>
    <property type="match status" value="1"/>
</dbReference>
<evidence type="ECO:0000256" key="6">
    <source>
        <dbReference type="ARBA" id="ARBA00022932"/>
    </source>
</evidence>
<dbReference type="Pfam" id="PF13177">
    <property type="entry name" value="DNA_pol3_delta2"/>
    <property type="match status" value="1"/>
</dbReference>
<dbReference type="InterPro" id="IPR015199">
    <property type="entry name" value="DNA_pol_III_delta_C"/>
</dbReference>
<dbReference type="EC" id="2.7.7.7" evidence="1"/>
<dbReference type="NCBIfam" id="TIGR00678">
    <property type="entry name" value="holB"/>
    <property type="match status" value="1"/>
</dbReference>
<keyword evidence="10" id="KW-1185">Reference proteome</keyword>
<dbReference type="PANTHER" id="PTHR11669">
    <property type="entry name" value="REPLICATION FACTOR C / DNA POLYMERASE III GAMMA-TAU SUBUNIT"/>
    <property type="match status" value="1"/>
</dbReference>
<evidence type="ECO:0000256" key="7">
    <source>
        <dbReference type="ARBA" id="ARBA00049244"/>
    </source>
</evidence>
<dbReference type="EMBL" id="FPJW01000001">
    <property type="protein sequence ID" value="SFX12187.1"/>
    <property type="molecule type" value="Genomic_DNA"/>
</dbReference>
<dbReference type="SUPFAM" id="SSF52540">
    <property type="entry name" value="P-loop containing nucleoside triphosphate hydrolases"/>
    <property type="match status" value="1"/>
</dbReference>
<evidence type="ECO:0000256" key="2">
    <source>
        <dbReference type="ARBA" id="ARBA00014363"/>
    </source>
</evidence>
<comment type="catalytic activity">
    <reaction evidence="7">
        <text>DNA(n) + a 2'-deoxyribonucleoside 5'-triphosphate = DNA(n+1) + diphosphate</text>
        <dbReference type="Rhea" id="RHEA:22508"/>
        <dbReference type="Rhea" id="RHEA-COMP:17339"/>
        <dbReference type="Rhea" id="RHEA-COMP:17340"/>
        <dbReference type="ChEBI" id="CHEBI:33019"/>
        <dbReference type="ChEBI" id="CHEBI:61560"/>
        <dbReference type="ChEBI" id="CHEBI:173112"/>
        <dbReference type="EC" id="2.7.7.7"/>
    </reaction>
</comment>
<evidence type="ECO:0000313" key="9">
    <source>
        <dbReference type="EMBL" id="SFX12187.1"/>
    </source>
</evidence>
<dbReference type="GO" id="GO:0006261">
    <property type="term" value="P:DNA-templated DNA replication"/>
    <property type="evidence" value="ECO:0007669"/>
    <property type="project" value="TreeGrafter"/>
</dbReference>
<name>A0A1K1UIC5_9GAMM</name>
<dbReference type="OrthoDB" id="9811073at2"/>
<dbReference type="PANTHER" id="PTHR11669:SF8">
    <property type="entry name" value="DNA POLYMERASE III SUBUNIT DELTA"/>
    <property type="match status" value="1"/>
</dbReference>
<dbReference type="GO" id="GO:0008408">
    <property type="term" value="F:3'-5' exonuclease activity"/>
    <property type="evidence" value="ECO:0007669"/>
    <property type="project" value="InterPro"/>
</dbReference>
<proteinExistence type="predicted"/>
<dbReference type="Gene3D" id="1.20.272.10">
    <property type="match status" value="1"/>
</dbReference>
<protein>
    <recommendedName>
        <fullName evidence="2">DNA polymerase III subunit delta'</fullName>
        <ecNumber evidence="1">2.7.7.7</ecNumber>
    </recommendedName>
</protein>
<dbReference type="NCBIfam" id="NF004310">
    <property type="entry name" value="PRK05707.1"/>
    <property type="match status" value="1"/>
</dbReference>
<dbReference type="Proteomes" id="UP000182350">
    <property type="component" value="Unassembled WGS sequence"/>
</dbReference>
<gene>
    <name evidence="9" type="ORF">SAMN02745752_00619</name>
</gene>
<evidence type="ECO:0000256" key="4">
    <source>
        <dbReference type="ARBA" id="ARBA00022695"/>
    </source>
</evidence>
<evidence type="ECO:0000256" key="3">
    <source>
        <dbReference type="ARBA" id="ARBA00022679"/>
    </source>
</evidence>
<feature type="domain" description="DNA polymerase III delta subunit C-terminal" evidence="8">
    <location>
        <begin position="214"/>
        <end position="321"/>
    </location>
</feature>
<keyword evidence="4" id="KW-0548">Nucleotidyltransferase</keyword>
<keyword evidence="6" id="KW-0239">DNA-directed DNA polymerase</keyword>
<dbReference type="GO" id="GO:0009360">
    <property type="term" value="C:DNA polymerase III complex"/>
    <property type="evidence" value="ECO:0007669"/>
    <property type="project" value="InterPro"/>
</dbReference>
<dbReference type="InterPro" id="IPR004622">
    <property type="entry name" value="DNA_pol_HolB"/>
</dbReference>
<dbReference type="RefSeq" id="WP_072324816.1">
    <property type="nucleotide sequence ID" value="NZ_FPJW01000001.1"/>
</dbReference>
<dbReference type="GO" id="GO:0003677">
    <property type="term" value="F:DNA binding"/>
    <property type="evidence" value="ECO:0007669"/>
    <property type="project" value="InterPro"/>
</dbReference>
<keyword evidence="3" id="KW-0808">Transferase</keyword>
<dbReference type="Pfam" id="PF09115">
    <property type="entry name" value="DNApol3-delta_C"/>
    <property type="match status" value="1"/>
</dbReference>
<sequence>MKPAQALPWHAEIWQQWMQQLHEGRLPHALLITGLPGLGKRTLARALAHQVLCRQPDGGHPCGHCQDCQLLASGFHPDLHQLEPESEGKAIKVDQVREVSSQVQKTAQQGGYKLVLLWPAEALNINAANALLKTLEEPEPRTLFLLVSDRPSGLPATLRSRCQQWAVKAPTLVEGQAWLRAQLSEDQSPQILLKAASGRPLQALKLAEGEAEHQRQAIQQVIESLVRGADPVDLAARLKSIPLRDLLNCLQAWLADSLRLRLLGDAAVQDSRQLPLYQQLNALLGVRQLLNLEQGLRQLHLQLQSNPNTELFLENLLISLTQEMGHE</sequence>
<evidence type="ECO:0000256" key="1">
    <source>
        <dbReference type="ARBA" id="ARBA00012417"/>
    </source>
</evidence>